<feature type="non-terminal residue" evidence="3">
    <location>
        <position position="1"/>
    </location>
</feature>
<dbReference type="InParanoid" id="A7SLM3"/>
<keyword evidence="1" id="KW-1133">Transmembrane helix</keyword>
<feature type="non-terminal residue" evidence="3">
    <location>
        <position position="283"/>
    </location>
</feature>
<dbReference type="AlphaFoldDB" id="A7SLM3"/>
<name>A7SLM3_NEMVE</name>
<feature type="transmembrane region" description="Helical" evidence="1">
    <location>
        <begin position="66"/>
        <end position="85"/>
    </location>
</feature>
<dbReference type="Proteomes" id="UP000001593">
    <property type="component" value="Unassembled WGS sequence"/>
</dbReference>
<dbReference type="GO" id="GO:0019236">
    <property type="term" value="P:response to pheromone"/>
    <property type="evidence" value="ECO:0007669"/>
    <property type="project" value="InterPro"/>
</dbReference>
<dbReference type="eggNOG" id="KOG4290">
    <property type="taxonomic scope" value="Eukaryota"/>
</dbReference>
<feature type="transmembrane region" description="Helical" evidence="1">
    <location>
        <begin position="106"/>
        <end position="131"/>
    </location>
</feature>
<dbReference type="PhylomeDB" id="A7SLM3"/>
<evidence type="ECO:0000313" key="3">
    <source>
        <dbReference type="EMBL" id="EDO35391.1"/>
    </source>
</evidence>
<evidence type="ECO:0000259" key="2">
    <source>
        <dbReference type="Pfam" id="PF10192"/>
    </source>
</evidence>
<feature type="domain" description="GPR180/TMEM145 transmembrane" evidence="2">
    <location>
        <begin position="35"/>
        <end position="258"/>
    </location>
</feature>
<reference evidence="3 4" key="1">
    <citation type="journal article" date="2007" name="Science">
        <title>Sea anemone genome reveals ancestral eumetazoan gene repertoire and genomic organization.</title>
        <authorList>
            <person name="Putnam N.H."/>
            <person name="Srivastava M."/>
            <person name="Hellsten U."/>
            <person name="Dirks B."/>
            <person name="Chapman J."/>
            <person name="Salamov A."/>
            <person name="Terry A."/>
            <person name="Shapiro H."/>
            <person name="Lindquist E."/>
            <person name="Kapitonov V.V."/>
            <person name="Jurka J."/>
            <person name="Genikhovich G."/>
            <person name="Grigoriev I.V."/>
            <person name="Lucas S.M."/>
            <person name="Steele R.E."/>
            <person name="Finnerty J.R."/>
            <person name="Technau U."/>
            <person name="Martindale M.Q."/>
            <person name="Rokhsar D.S."/>
        </authorList>
    </citation>
    <scope>NUCLEOTIDE SEQUENCE [LARGE SCALE GENOMIC DNA]</scope>
    <source>
        <strain evidence="4">CH2 X CH6</strain>
    </source>
</reference>
<dbReference type="EMBL" id="DS469700">
    <property type="protein sequence ID" value="EDO35391.1"/>
    <property type="molecule type" value="Genomic_DNA"/>
</dbReference>
<proteinExistence type="predicted"/>
<keyword evidence="1" id="KW-0472">Membrane</keyword>
<dbReference type="STRING" id="45351.A7SLM3"/>
<dbReference type="InterPro" id="IPR047831">
    <property type="entry name" value="GPR180/TMEM145"/>
</dbReference>
<organism evidence="3 4">
    <name type="scientific">Nematostella vectensis</name>
    <name type="common">Starlet sea anemone</name>
    <dbReference type="NCBI Taxonomy" id="45351"/>
    <lineage>
        <taxon>Eukaryota</taxon>
        <taxon>Metazoa</taxon>
        <taxon>Cnidaria</taxon>
        <taxon>Anthozoa</taxon>
        <taxon>Hexacorallia</taxon>
        <taxon>Actiniaria</taxon>
        <taxon>Edwardsiidae</taxon>
        <taxon>Nematostella</taxon>
    </lineage>
</organism>
<protein>
    <recommendedName>
        <fullName evidence="2">GPR180/TMEM145 transmembrane domain-containing protein</fullName>
    </recommendedName>
</protein>
<feature type="transmembrane region" description="Helical" evidence="1">
    <location>
        <begin position="168"/>
        <end position="190"/>
    </location>
</feature>
<dbReference type="HOGENOM" id="CLU_021549_1_0_1"/>
<dbReference type="PANTHER" id="PTHR23252">
    <property type="entry name" value="INTIMAL THICKNESS RECEPTOR-RELATED"/>
    <property type="match status" value="1"/>
</dbReference>
<dbReference type="GO" id="GO:0007186">
    <property type="term" value="P:G protein-coupled receptor signaling pathway"/>
    <property type="evidence" value="ECO:0007669"/>
    <property type="project" value="InterPro"/>
</dbReference>
<accession>A7SLM3</accession>
<dbReference type="PANTHER" id="PTHR23252:SF24">
    <property type="entry name" value="TRANSMEMBRANE PROTEIN 145"/>
    <property type="match status" value="1"/>
</dbReference>
<dbReference type="OMA" id="VEYELFM"/>
<feature type="transmembrane region" description="Helical" evidence="1">
    <location>
        <begin position="210"/>
        <end position="234"/>
    </location>
</feature>
<evidence type="ECO:0000256" key="1">
    <source>
        <dbReference type="SAM" id="Phobius"/>
    </source>
</evidence>
<dbReference type="InterPro" id="IPR019336">
    <property type="entry name" value="GPR180/TMEM145_TM"/>
</dbReference>
<sequence length="283" mass="32678">GLKLKYELNLTNGDDFWTMHFSADERHILKMDIFFVVTFLIVIVLAIHVTYVLISRRLFHYTYKLFIWSLLLEFVSICVNIGYYVHYGNTGFAVYSAQIAARAIHYIAHIMFLVLLILLAKGWTVTSLFSITSASSVLLYKYGTNGCCTYQLLVLLKGKHIFDPADVLYVYESPAGIGICILRVIAWLWFCYGPFIFTLKHFPSKATFYYPFWFFYTGWFLAGPVIVLISAYVIQKWARSQIVHGIEWSVSLLAHVFFLAITRPSAANRNFPFHMRTNQVGHL</sequence>
<keyword evidence="1" id="KW-0812">Transmembrane</keyword>
<gene>
    <name evidence="3" type="ORF">NEMVEDRAFT_v1g12785</name>
</gene>
<dbReference type="Pfam" id="PF10192">
    <property type="entry name" value="GPR180-TMEM145_TM"/>
    <property type="match status" value="1"/>
</dbReference>
<evidence type="ECO:0000313" key="4">
    <source>
        <dbReference type="Proteomes" id="UP000001593"/>
    </source>
</evidence>
<feature type="transmembrane region" description="Helical" evidence="1">
    <location>
        <begin position="33"/>
        <end position="54"/>
    </location>
</feature>
<keyword evidence="4" id="KW-1185">Reference proteome</keyword>